<dbReference type="GO" id="GO:0030198">
    <property type="term" value="P:extracellular matrix organization"/>
    <property type="evidence" value="ECO:0007669"/>
    <property type="project" value="TreeGrafter"/>
</dbReference>
<keyword evidence="5" id="KW-1185">Reference proteome</keyword>
<dbReference type="InterPro" id="IPR049109">
    <property type="entry name" value="TARSH/FNDC1_C"/>
</dbReference>
<dbReference type="Gene3D" id="2.60.40.10">
    <property type="entry name" value="Immunoglobulins"/>
    <property type="match status" value="2"/>
</dbReference>
<dbReference type="Proteomes" id="UP000694417">
    <property type="component" value="Unplaced"/>
</dbReference>
<name>A0A8D2H3T3_UROPR</name>
<dbReference type="InterPro" id="IPR013783">
    <property type="entry name" value="Ig-like_fold"/>
</dbReference>
<evidence type="ECO:0000313" key="5">
    <source>
        <dbReference type="Proteomes" id="UP000694417"/>
    </source>
</evidence>
<organism evidence="4 5">
    <name type="scientific">Urocitellus parryii</name>
    <name type="common">Arctic ground squirrel</name>
    <name type="synonym">Spermophilus parryii</name>
    <dbReference type="NCBI Taxonomy" id="9999"/>
    <lineage>
        <taxon>Eukaryota</taxon>
        <taxon>Metazoa</taxon>
        <taxon>Chordata</taxon>
        <taxon>Craniata</taxon>
        <taxon>Vertebrata</taxon>
        <taxon>Euteleostomi</taxon>
        <taxon>Mammalia</taxon>
        <taxon>Eutheria</taxon>
        <taxon>Euarchontoglires</taxon>
        <taxon>Glires</taxon>
        <taxon>Rodentia</taxon>
        <taxon>Sciuromorpha</taxon>
        <taxon>Sciuridae</taxon>
        <taxon>Xerinae</taxon>
        <taxon>Marmotini</taxon>
        <taxon>Urocitellus</taxon>
    </lineage>
</organism>
<feature type="compositionally biased region" description="Pro residues" evidence="1">
    <location>
        <begin position="533"/>
        <end position="545"/>
    </location>
</feature>
<dbReference type="InterPro" id="IPR003961">
    <property type="entry name" value="FN3_dom"/>
</dbReference>
<dbReference type="InterPro" id="IPR036116">
    <property type="entry name" value="FN3_sf"/>
</dbReference>
<dbReference type="Pfam" id="PF21731">
    <property type="entry name" value="TARSH_C"/>
    <property type="match status" value="1"/>
</dbReference>
<dbReference type="PROSITE" id="PS50853">
    <property type="entry name" value="FN3"/>
    <property type="match status" value="2"/>
</dbReference>
<dbReference type="SMART" id="SM00060">
    <property type="entry name" value="FN3"/>
    <property type="match status" value="2"/>
</dbReference>
<reference evidence="4" key="2">
    <citation type="submission" date="2025-09" db="UniProtKB">
        <authorList>
            <consortium name="Ensembl"/>
        </authorList>
    </citation>
    <scope>IDENTIFICATION</scope>
</reference>
<sequence>MLSSLGCLLLCGSIALALGNAQKLPKGKKTSLKVHINTTSDSILLKFLRPNPNVKLEGFLLGYGSNVSPNQYFPLPTEGKYTEAVVDAEPKYLIVVRPAPPPSQKKSCSGKSRSRKPLQLVVGTLTPSSVFLSWGFLINPHHDWTLPSHCPNDRFYTIRYREKDKEKKWIFQLCPATETIVENLKPNTVYEFGVKDNVEGGIWSKIFNHKTIIGSKNKVNGKIQSTYDQIHTVPAYVPKKLIPITIIKQVIQNVTHKASTKSPDKTPYGGPILVHLIIPGPNDTTIKLPTSIMFEISDAIKTQLAKNETLALPAESKTPEVEKIPAQPVTVIPEIVPRTIKSTVSSEVDVSETTLVLSETTPEALQTILMPKFELPLSTLAPKSLPDFPEAKTPFPFEKPRGTFASSEKPWMVPTAKPSEDSKVVQPQTATYDVFSSSTTSDETEISEAHTATSDLILDSVPPKTSRTLEQPRATLAASETPFVPQKMETFTSPEMQPTTPVPQRTTSTPSTPKRRPRPQTPRTKPAPWQTPRAPPKPKTSPHPRIPQTQPVPKGPQRATSKPKMSPSPEALYTTPVPKDALLPHKPDPEVSQHESVLQPVTFRIEPPETTIVPLETRGIPFIPIISPSPSQEELQTTLEETDQTTQELITTKIPRTTEWAKTTQAPHRLYTTPVRPRIPGKPHIRPVLNRTRPIRPKPSGIPSRNGVGTGTKQAPKPSGAGRNVSVDFTHSTKKPAPIPGTRHPAGPPRSVPPRRKPLPPNNVTGKPGSIGIISSGRVTSPPLRATPKPTGIPSERPEIDKKQPTAPASGEELGNTTDFSSSPTRETDHLGKPRFKGPHVRYIPKPDNRPCSITDSVKRFPTEEAMEGNATSPPQNPPTNLTVVTVEGCPSFVILDWEKPLNDTVTEYEVISRENGSFSGKNKSIQVTNQTFSTIENLKPDTSYEFQVKPKNPLGEGPASNTVAFSTESADPRVSEPVSAGRDAIWTERPFNSDSYSECKGKQYVKRTWYKKFVGVQLCNSLRYKIYLSDSLTGKFYNIGDQRGHGEDHCQFVDSFLDGRTGQQLTSDQLPTKEGYFRAVRQEPVQFGEIGGHTQITYVQWYECGTTIPGKW</sequence>
<dbReference type="AlphaFoldDB" id="A0A8D2H3T3"/>
<feature type="compositionally biased region" description="Basic and acidic residues" evidence="1">
    <location>
        <begin position="582"/>
        <end position="593"/>
    </location>
</feature>
<dbReference type="Pfam" id="PF00041">
    <property type="entry name" value="fn3"/>
    <property type="match status" value="1"/>
</dbReference>
<dbReference type="GO" id="GO:0010811">
    <property type="term" value="P:positive regulation of cell-substrate adhesion"/>
    <property type="evidence" value="ECO:0007669"/>
    <property type="project" value="TreeGrafter"/>
</dbReference>
<dbReference type="PANTHER" id="PTHR23197:SF10">
    <property type="entry name" value="TARGET OF NESH-SH3"/>
    <property type="match status" value="1"/>
</dbReference>
<dbReference type="PANTHER" id="PTHR23197">
    <property type="entry name" value="TARSH-RELATED FIBRONECTIN DOMAIN-CONTAINING"/>
    <property type="match status" value="1"/>
</dbReference>
<feature type="region of interest" description="Disordered" evidence="1">
    <location>
        <begin position="954"/>
        <end position="982"/>
    </location>
</feature>
<evidence type="ECO:0000256" key="2">
    <source>
        <dbReference type="SAM" id="SignalP"/>
    </source>
</evidence>
<evidence type="ECO:0000256" key="1">
    <source>
        <dbReference type="SAM" id="MobiDB-lite"/>
    </source>
</evidence>
<dbReference type="SUPFAM" id="SSF49265">
    <property type="entry name" value="Fibronectin type III"/>
    <property type="match status" value="2"/>
</dbReference>
<dbReference type="GeneTree" id="ENSGT00530000063558"/>
<dbReference type="FunFam" id="2.60.40.10:FF:000288">
    <property type="entry name" value="target of Nesh-SH3 isoform X5"/>
    <property type="match status" value="1"/>
</dbReference>
<feature type="compositionally biased region" description="Polar residues" evidence="1">
    <location>
        <begin position="815"/>
        <end position="825"/>
    </location>
</feature>
<proteinExistence type="predicted"/>
<dbReference type="Ensembl" id="ENSUPAT00010011163.1">
    <property type="protein sequence ID" value="ENSUPAP00010009706.1"/>
    <property type="gene ID" value="ENSUPAG00010005846.1"/>
</dbReference>
<feature type="region of interest" description="Disordered" evidence="1">
    <location>
        <begin position="673"/>
        <end position="855"/>
    </location>
</feature>
<feature type="chain" id="PRO_5034667723" evidence="2">
    <location>
        <begin position="22"/>
        <end position="1113"/>
    </location>
</feature>
<feature type="domain" description="Fibronectin type-III" evidence="3">
    <location>
        <begin position="878"/>
        <end position="971"/>
    </location>
</feature>
<feature type="compositionally biased region" description="Low complexity" evidence="1">
    <location>
        <begin position="498"/>
        <end position="512"/>
    </location>
</feature>
<protein>
    <submittedName>
        <fullName evidence="4">ABI family member 3 binding protein</fullName>
    </submittedName>
</protein>
<evidence type="ECO:0000313" key="4">
    <source>
        <dbReference type="Ensembl" id="ENSUPAP00010009706.1"/>
    </source>
</evidence>
<feature type="signal peptide" evidence="2">
    <location>
        <begin position="1"/>
        <end position="21"/>
    </location>
</feature>
<evidence type="ECO:0000259" key="3">
    <source>
        <dbReference type="PROSITE" id="PS50853"/>
    </source>
</evidence>
<feature type="domain" description="Fibronectin type-III" evidence="3">
    <location>
        <begin position="116"/>
        <end position="214"/>
    </location>
</feature>
<dbReference type="FunFam" id="2.60.40.10:FF:000292">
    <property type="entry name" value="Target of Nesh-SH3 isoform 1"/>
    <property type="match status" value="1"/>
</dbReference>
<feature type="compositionally biased region" description="Polar residues" evidence="1">
    <location>
        <begin position="960"/>
        <end position="970"/>
    </location>
</feature>
<accession>A0A8D2H3T3</accession>
<gene>
    <name evidence="4" type="primary">ABI3BP</name>
</gene>
<feature type="region of interest" description="Disordered" evidence="1">
    <location>
        <begin position="435"/>
        <end position="593"/>
    </location>
</feature>
<keyword evidence="2" id="KW-0732">Signal</keyword>
<dbReference type="CDD" id="cd00063">
    <property type="entry name" value="FN3"/>
    <property type="match status" value="2"/>
</dbReference>
<reference evidence="4" key="1">
    <citation type="submission" date="2025-08" db="UniProtKB">
        <authorList>
            <consortium name="Ensembl"/>
        </authorList>
    </citation>
    <scope>IDENTIFICATION</scope>
</reference>